<dbReference type="Proteomes" id="UP000008710">
    <property type="component" value="Chromosome"/>
</dbReference>
<proteinExistence type="predicted"/>
<dbReference type="KEGG" id="rha:RHA1_ro03602"/>
<evidence type="ECO:0000313" key="2">
    <source>
        <dbReference type="EMBL" id="ABG95405.1"/>
    </source>
</evidence>
<dbReference type="eggNOG" id="ENOG5031RF6">
    <property type="taxonomic scope" value="Bacteria"/>
</dbReference>
<gene>
    <name evidence="2" type="ordered locus">RHA1_ro03602</name>
</gene>
<dbReference type="SUPFAM" id="SSF109854">
    <property type="entry name" value="DinB/YfiT-like putative metalloenzymes"/>
    <property type="match status" value="1"/>
</dbReference>
<dbReference type="Pfam" id="PF11716">
    <property type="entry name" value="MDMPI_N"/>
    <property type="match status" value="1"/>
</dbReference>
<dbReference type="GO" id="GO:0046872">
    <property type="term" value="F:metal ion binding"/>
    <property type="evidence" value="ECO:0007669"/>
    <property type="project" value="InterPro"/>
</dbReference>
<dbReference type="NCBIfam" id="TIGR03083">
    <property type="entry name" value="maleylpyruvate isomerase family mycothiol-dependent enzyme"/>
    <property type="match status" value="1"/>
</dbReference>
<accession>Q0SAN1</accession>
<reference evidence="3" key="1">
    <citation type="journal article" date="2006" name="Proc. Natl. Acad. Sci. U.S.A.">
        <title>The complete genome of Rhodococcus sp. RHA1 provides insights into a catabolic powerhouse.</title>
        <authorList>
            <person name="McLeod M.P."/>
            <person name="Warren R.L."/>
            <person name="Hsiao W.W.L."/>
            <person name="Araki N."/>
            <person name="Myhre M."/>
            <person name="Fernandes C."/>
            <person name="Miyazawa D."/>
            <person name="Wong W."/>
            <person name="Lillquist A.L."/>
            <person name="Wang D."/>
            <person name="Dosanjh M."/>
            <person name="Hara H."/>
            <person name="Petrescu A."/>
            <person name="Morin R.D."/>
            <person name="Yang G."/>
            <person name="Stott J.M."/>
            <person name="Schein J.E."/>
            <person name="Shin H."/>
            <person name="Smailus D."/>
            <person name="Siddiqui A.S."/>
            <person name="Marra M.A."/>
            <person name="Jones S.J.M."/>
            <person name="Holt R."/>
            <person name="Brinkman F.S.L."/>
            <person name="Miyauchi K."/>
            <person name="Fukuda M."/>
            <person name="Davies J.E."/>
            <person name="Mohn W.W."/>
            <person name="Eltis L.D."/>
        </authorList>
    </citation>
    <scope>NUCLEOTIDE SEQUENCE [LARGE SCALE GENOMIC DNA]</scope>
    <source>
        <strain evidence="3">RHA1</strain>
    </source>
</reference>
<evidence type="ECO:0000313" key="3">
    <source>
        <dbReference type="Proteomes" id="UP000008710"/>
    </source>
</evidence>
<feature type="domain" description="Mycothiol-dependent maleylpyruvate isomerase metal-binding" evidence="1">
    <location>
        <begin position="31"/>
        <end position="166"/>
    </location>
</feature>
<dbReference type="EMBL" id="CP000431">
    <property type="protein sequence ID" value="ABG95405.1"/>
    <property type="molecule type" value="Genomic_DNA"/>
</dbReference>
<name>Q0SAN1_RHOJR</name>
<dbReference type="InterPro" id="IPR017517">
    <property type="entry name" value="Maleyloyr_isom"/>
</dbReference>
<organism evidence="2 3">
    <name type="scientific">Rhodococcus jostii (strain RHA1)</name>
    <dbReference type="NCBI Taxonomy" id="101510"/>
    <lineage>
        <taxon>Bacteria</taxon>
        <taxon>Bacillati</taxon>
        <taxon>Actinomycetota</taxon>
        <taxon>Actinomycetes</taxon>
        <taxon>Mycobacteriales</taxon>
        <taxon>Nocardiaceae</taxon>
        <taxon>Rhodococcus</taxon>
    </lineage>
</organism>
<evidence type="ECO:0000259" key="1">
    <source>
        <dbReference type="Pfam" id="PF11716"/>
    </source>
</evidence>
<dbReference type="InterPro" id="IPR024344">
    <property type="entry name" value="MDMPI_metal-binding"/>
</dbReference>
<protein>
    <recommendedName>
        <fullName evidence="1">Mycothiol-dependent maleylpyruvate isomerase metal-binding domain-containing protein</fullName>
    </recommendedName>
</protein>
<sequence length="229" mass="25035">MGGLWVASPSIVSMTSPSAALSYAELLDTVAESHRTVEATLEGLTDDQAREPSLLPGWSRGHVVTHLARNADALNRFAVGVITGEAAPEMYPGGPAARAAAIEEGAGRPAELLAADFRFAGRRVLESLRRITEDLYETPVNWRQRVPARQVPVLRWRELEIHHVDLGLDYSAADWPAAFVEHTLEAELPELAARHPDVAVPELPRTDLLAWVIGRPTREGLPPVPAWPF</sequence>
<dbReference type="AlphaFoldDB" id="Q0SAN1"/>
<dbReference type="Gene3D" id="1.20.120.450">
    <property type="entry name" value="dinb family like domain"/>
    <property type="match status" value="1"/>
</dbReference>
<dbReference type="InterPro" id="IPR034660">
    <property type="entry name" value="DinB/YfiT-like"/>
</dbReference>
<dbReference type="HOGENOM" id="CLU_077935_0_0_11"/>